<comment type="caution">
    <text evidence="2">The sequence shown here is derived from an EMBL/GenBank/DDBJ whole genome shotgun (WGS) entry which is preliminary data.</text>
</comment>
<keyword evidence="3" id="KW-1185">Reference proteome</keyword>
<evidence type="ECO:0000313" key="2">
    <source>
        <dbReference type="EMBL" id="KAK7496137.1"/>
    </source>
</evidence>
<name>A0ABD0LAG9_9CAEN</name>
<accession>A0ABD0LAG9</accession>
<dbReference type="AlphaFoldDB" id="A0ABD0LAG9"/>
<feature type="compositionally biased region" description="Basic and acidic residues" evidence="1">
    <location>
        <begin position="1"/>
        <end position="16"/>
    </location>
</feature>
<dbReference type="Proteomes" id="UP001519460">
    <property type="component" value="Unassembled WGS sequence"/>
</dbReference>
<reference evidence="2 3" key="1">
    <citation type="journal article" date="2023" name="Sci. Data">
        <title>Genome assembly of the Korean intertidal mud-creeper Batillaria attramentaria.</title>
        <authorList>
            <person name="Patra A.K."/>
            <person name="Ho P.T."/>
            <person name="Jun S."/>
            <person name="Lee S.J."/>
            <person name="Kim Y."/>
            <person name="Won Y.J."/>
        </authorList>
    </citation>
    <scope>NUCLEOTIDE SEQUENCE [LARGE SCALE GENOMIC DNA]</scope>
    <source>
        <strain evidence="2">Wonlab-2016</strain>
    </source>
</reference>
<sequence length="144" mass="15818">MDRLSDPCNRATEDQHRHKSNGPCGTRTLLSLGGGVSESERMTGTIKLRWQFRLRKAGLDGLVKLLFGQGVVPKGGWSNVCVCANICAVPVQTPLIGEGHPVTTFPLLLLRVPIPTNKFVPEIPVSTQMKPVQSFCTHFVFHWG</sequence>
<dbReference type="EMBL" id="JACVVK020000069">
    <property type="protein sequence ID" value="KAK7496137.1"/>
    <property type="molecule type" value="Genomic_DNA"/>
</dbReference>
<feature type="region of interest" description="Disordered" evidence="1">
    <location>
        <begin position="1"/>
        <end position="26"/>
    </location>
</feature>
<protein>
    <submittedName>
        <fullName evidence="2">Uncharacterized protein</fullName>
    </submittedName>
</protein>
<evidence type="ECO:0000256" key="1">
    <source>
        <dbReference type="SAM" id="MobiDB-lite"/>
    </source>
</evidence>
<evidence type="ECO:0000313" key="3">
    <source>
        <dbReference type="Proteomes" id="UP001519460"/>
    </source>
</evidence>
<proteinExistence type="predicted"/>
<gene>
    <name evidence="2" type="ORF">BaRGS_00012547</name>
</gene>
<organism evidence="2 3">
    <name type="scientific">Batillaria attramentaria</name>
    <dbReference type="NCBI Taxonomy" id="370345"/>
    <lineage>
        <taxon>Eukaryota</taxon>
        <taxon>Metazoa</taxon>
        <taxon>Spiralia</taxon>
        <taxon>Lophotrochozoa</taxon>
        <taxon>Mollusca</taxon>
        <taxon>Gastropoda</taxon>
        <taxon>Caenogastropoda</taxon>
        <taxon>Sorbeoconcha</taxon>
        <taxon>Cerithioidea</taxon>
        <taxon>Batillariidae</taxon>
        <taxon>Batillaria</taxon>
    </lineage>
</organism>